<dbReference type="PANTHER" id="PTHR43731">
    <property type="entry name" value="RHOMBOID PROTEASE"/>
    <property type="match status" value="1"/>
</dbReference>
<dbReference type="RefSeq" id="WP_144887498.1">
    <property type="nucleotide sequence ID" value="NZ_VLLE01000005.1"/>
</dbReference>
<dbReference type="InterPro" id="IPR050925">
    <property type="entry name" value="Rhomboid_protease_S54"/>
</dbReference>
<reference evidence="9 10" key="1">
    <citation type="journal article" date="2015" name="Stand. Genomic Sci.">
        <title>Genomic Encyclopedia of Bacterial and Archaeal Type Strains, Phase III: the genomes of soil and plant-associated and newly described type strains.</title>
        <authorList>
            <person name="Whitman W.B."/>
            <person name="Woyke T."/>
            <person name="Klenk H.P."/>
            <person name="Zhou Y."/>
            <person name="Lilburn T.G."/>
            <person name="Beck B.J."/>
            <person name="De Vos P."/>
            <person name="Vandamme P."/>
            <person name="Eisen J.A."/>
            <person name="Garrity G."/>
            <person name="Hugenholtz P."/>
            <person name="Kyrpides N.C."/>
        </authorList>
    </citation>
    <scope>NUCLEOTIDE SEQUENCE [LARGE SCALE GENOMIC DNA]</scope>
    <source>
        <strain evidence="9 10">CGMCC 1.7271</strain>
    </source>
</reference>
<evidence type="ECO:0000256" key="4">
    <source>
        <dbReference type="ARBA" id="ARBA00022801"/>
    </source>
</evidence>
<feature type="transmembrane region" description="Helical" evidence="7">
    <location>
        <begin position="81"/>
        <end position="100"/>
    </location>
</feature>
<feature type="transmembrane region" description="Helical" evidence="7">
    <location>
        <begin position="168"/>
        <end position="187"/>
    </location>
</feature>
<feature type="transmembrane region" description="Helical" evidence="7">
    <location>
        <begin position="134"/>
        <end position="156"/>
    </location>
</feature>
<sequence>MDIPVTYLIIAFTCLVSIPAFGNEKMTNNMVFYPARMKNGKELYRFLTHGVLHGDYMHLIFNMLTLYFFGPYVEGAILGKFAFIILYITALVASSMFDFFKHKDNYYYRSLGASGAVSAVLFVTIIVDPWARNICLFGIRALCLPNIIFGIAYIAYSSYMDKRGGDNIGHNAHLWGGVYGFIFAAIARPDLLQGFIEQLTHPRF</sequence>
<evidence type="ECO:0000259" key="8">
    <source>
        <dbReference type="Pfam" id="PF01694"/>
    </source>
</evidence>
<name>A0A562SGT8_9BACT</name>
<keyword evidence="4" id="KW-0378">Hydrolase</keyword>
<keyword evidence="10" id="KW-1185">Reference proteome</keyword>
<dbReference type="Pfam" id="PF01694">
    <property type="entry name" value="Rhomboid"/>
    <property type="match status" value="1"/>
</dbReference>
<evidence type="ECO:0000256" key="5">
    <source>
        <dbReference type="ARBA" id="ARBA00022989"/>
    </source>
</evidence>
<dbReference type="InterPro" id="IPR035952">
    <property type="entry name" value="Rhomboid-like_sf"/>
</dbReference>
<dbReference type="Gene3D" id="1.20.1540.10">
    <property type="entry name" value="Rhomboid-like"/>
    <property type="match status" value="1"/>
</dbReference>
<dbReference type="SUPFAM" id="SSF144091">
    <property type="entry name" value="Rhomboid-like"/>
    <property type="match status" value="1"/>
</dbReference>
<keyword evidence="5 7" id="KW-1133">Transmembrane helix</keyword>
<proteinExistence type="inferred from homology"/>
<evidence type="ECO:0000256" key="3">
    <source>
        <dbReference type="ARBA" id="ARBA00022692"/>
    </source>
</evidence>
<evidence type="ECO:0000256" key="1">
    <source>
        <dbReference type="ARBA" id="ARBA00004141"/>
    </source>
</evidence>
<dbReference type="PANTHER" id="PTHR43731:SF14">
    <property type="entry name" value="PRESENILIN-ASSOCIATED RHOMBOID-LIKE PROTEIN, MITOCHONDRIAL"/>
    <property type="match status" value="1"/>
</dbReference>
<accession>A0A562SGT8</accession>
<feature type="transmembrane region" description="Helical" evidence="7">
    <location>
        <begin position="106"/>
        <end position="127"/>
    </location>
</feature>
<dbReference type="OrthoDB" id="9807874at2"/>
<dbReference type="EMBL" id="VLLE01000005">
    <property type="protein sequence ID" value="TWI80505.1"/>
    <property type="molecule type" value="Genomic_DNA"/>
</dbReference>
<evidence type="ECO:0000313" key="9">
    <source>
        <dbReference type="EMBL" id="TWI80505.1"/>
    </source>
</evidence>
<keyword evidence="3 7" id="KW-0812">Transmembrane</keyword>
<evidence type="ECO:0000313" key="10">
    <source>
        <dbReference type="Proteomes" id="UP000316167"/>
    </source>
</evidence>
<keyword evidence="6 7" id="KW-0472">Membrane</keyword>
<gene>
    <name evidence="9" type="ORF">IQ13_3182</name>
</gene>
<evidence type="ECO:0000256" key="7">
    <source>
        <dbReference type="SAM" id="Phobius"/>
    </source>
</evidence>
<dbReference type="GO" id="GO:0016020">
    <property type="term" value="C:membrane"/>
    <property type="evidence" value="ECO:0007669"/>
    <property type="project" value="UniProtKB-SubCell"/>
</dbReference>
<feature type="domain" description="Peptidase S54 rhomboid" evidence="8">
    <location>
        <begin position="41"/>
        <end position="187"/>
    </location>
</feature>
<comment type="similarity">
    <text evidence="2">Belongs to the peptidase S54 family.</text>
</comment>
<comment type="subcellular location">
    <subcellularLocation>
        <location evidence="1">Membrane</location>
        <topology evidence="1">Multi-pass membrane protein</topology>
    </subcellularLocation>
</comment>
<evidence type="ECO:0000256" key="6">
    <source>
        <dbReference type="ARBA" id="ARBA00023136"/>
    </source>
</evidence>
<feature type="transmembrane region" description="Helical" evidence="7">
    <location>
        <begin position="46"/>
        <end position="69"/>
    </location>
</feature>
<dbReference type="Proteomes" id="UP000316167">
    <property type="component" value="Unassembled WGS sequence"/>
</dbReference>
<dbReference type="GO" id="GO:0004252">
    <property type="term" value="F:serine-type endopeptidase activity"/>
    <property type="evidence" value="ECO:0007669"/>
    <property type="project" value="InterPro"/>
</dbReference>
<organism evidence="9 10">
    <name type="scientific">Lacibacter cauensis</name>
    <dbReference type="NCBI Taxonomy" id="510947"/>
    <lineage>
        <taxon>Bacteria</taxon>
        <taxon>Pseudomonadati</taxon>
        <taxon>Bacteroidota</taxon>
        <taxon>Chitinophagia</taxon>
        <taxon>Chitinophagales</taxon>
        <taxon>Chitinophagaceae</taxon>
        <taxon>Lacibacter</taxon>
    </lineage>
</organism>
<protein>
    <submittedName>
        <fullName evidence="9">Rhomboid family protein</fullName>
    </submittedName>
</protein>
<comment type="caution">
    <text evidence="9">The sequence shown here is derived from an EMBL/GenBank/DDBJ whole genome shotgun (WGS) entry which is preliminary data.</text>
</comment>
<dbReference type="InterPro" id="IPR022764">
    <property type="entry name" value="Peptidase_S54_rhomboid_dom"/>
</dbReference>
<dbReference type="AlphaFoldDB" id="A0A562SGT8"/>
<evidence type="ECO:0000256" key="2">
    <source>
        <dbReference type="ARBA" id="ARBA00009045"/>
    </source>
</evidence>